<evidence type="ECO:0000313" key="2">
    <source>
        <dbReference type="Proteomes" id="UP000071392"/>
    </source>
</evidence>
<protein>
    <submittedName>
        <fullName evidence="1">Uncharacterized protein</fullName>
    </submittedName>
</protein>
<dbReference type="EMBL" id="LSZP01000044">
    <property type="protein sequence ID" value="KXU35229.1"/>
    <property type="molecule type" value="Genomic_DNA"/>
</dbReference>
<gene>
    <name evidence="1" type="ORF">AXK12_05885</name>
</gene>
<sequence>MQRHTLLNGDGDPIPRPECATLALPRDERRRRASHLHINQSLRAERLHQLHATRHRTARSHSLPALRAHLWQHAQGLGPNPQRAVS</sequence>
<evidence type="ECO:0000313" key="1">
    <source>
        <dbReference type="EMBL" id="KXU35229.1"/>
    </source>
</evidence>
<comment type="caution">
    <text evidence="1">The sequence shown here is derived from an EMBL/GenBank/DDBJ whole genome shotgun (WGS) entry which is preliminary data.</text>
</comment>
<name>A0A139SKZ9_9BACT</name>
<dbReference type="Proteomes" id="UP000071392">
    <property type="component" value="Unassembled WGS sequence"/>
</dbReference>
<proteinExistence type="predicted"/>
<reference evidence="1 2" key="1">
    <citation type="submission" date="2016-02" db="EMBL/GenBank/DDBJ databases">
        <authorList>
            <person name="Wen L."/>
            <person name="He K."/>
            <person name="Yang H."/>
        </authorList>
    </citation>
    <scope>NUCLEOTIDE SEQUENCE [LARGE SCALE GENOMIC DNA]</scope>
    <source>
        <strain evidence="1 2">CV41</strain>
    </source>
</reference>
<keyword evidence="2" id="KW-1185">Reference proteome</keyword>
<organism evidence="1 2">
    <name type="scientific">Cephaloticoccus capnophilus</name>
    <dbReference type="NCBI Taxonomy" id="1548208"/>
    <lineage>
        <taxon>Bacteria</taxon>
        <taxon>Pseudomonadati</taxon>
        <taxon>Verrucomicrobiota</taxon>
        <taxon>Opitutia</taxon>
        <taxon>Opitutales</taxon>
        <taxon>Opitutaceae</taxon>
        <taxon>Cephaloticoccus</taxon>
    </lineage>
</organism>
<dbReference type="AlphaFoldDB" id="A0A139SKZ9"/>
<accession>A0A139SKZ9</accession>